<feature type="region of interest" description="Disordered" evidence="4">
    <location>
        <begin position="577"/>
        <end position="784"/>
    </location>
</feature>
<evidence type="ECO:0000256" key="5">
    <source>
        <dbReference type="SAM" id="SignalP"/>
    </source>
</evidence>
<feature type="compositionally biased region" description="Low complexity" evidence="4">
    <location>
        <begin position="643"/>
        <end position="660"/>
    </location>
</feature>
<dbReference type="OrthoDB" id="6079678at2759"/>
<feature type="compositionally biased region" description="Polar residues" evidence="4">
    <location>
        <begin position="1273"/>
        <end position="1291"/>
    </location>
</feature>
<feature type="region of interest" description="Disordered" evidence="4">
    <location>
        <begin position="933"/>
        <end position="968"/>
    </location>
</feature>
<feature type="domain" description="Cadherin prodomain" evidence="6">
    <location>
        <begin position="1202"/>
        <end position="1286"/>
    </location>
</feature>
<comment type="caution">
    <text evidence="7">The sequence shown here is derived from an EMBL/GenBank/DDBJ whole genome shotgun (WGS) entry which is preliminary data.</text>
</comment>
<dbReference type="GO" id="GO:0005886">
    <property type="term" value="C:plasma membrane"/>
    <property type="evidence" value="ECO:0007669"/>
    <property type="project" value="UniProtKB-SubCell"/>
</dbReference>
<keyword evidence="3" id="KW-0325">Glycoprotein</keyword>
<keyword evidence="2" id="KW-1003">Cell membrane</keyword>
<feature type="compositionally biased region" description="Gly residues" evidence="4">
    <location>
        <begin position="708"/>
        <end position="721"/>
    </location>
</feature>
<dbReference type="SUPFAM" id="SSF49313">
    <property type="entry name" value="Cadherin-like"/>
    <property type="match status" value="3"/>
</dbReference>
<dbReference type="PROSITE" id="PS51257">
    <property type="entry name" value="PROKAR_LIPOPROTEIN"/>
    <property type="match status" value="1"/>
</dbReference>
<evidence type="ECO:0000256" key="2">
    <source>
        <dbReference type="ARBA" id="ARBA00022475"/>
    </source>
</evidence>
<keyword evidence="5" id="KW-0732">Signal</keyword>
<feature type="signal peptide" evidence="5">
    <location>
        <begin position="1"/>
        <end position="34"/>
    </location>
</feature>
<dbReference type="Gene3D" id="2.60.40.60">
    <property type="entry name" value="Cadherins"/>
    <property type="match status" value="1"/>
</dbReference>
<dbReference type="EMBL" id="BDGG01000012">
    <property type="protein sequence ID" value="GAV05660.1"/>
    <property type="molecule type" value="Genomic_DNA"/>
</dbReference>
<feature type="region of interest" description="Disordered" evidence="4">
    <location>
        <begin position="1273"/>
        <end position="1299"/>
    </location>
</feature>
<evidence type="ECO:0000313" key="8">
    <source>
        <dbReference type="Proteomes" id="UP000186922"/>
    </source>
</evidence>
<keyword evidence="8" id="KW-1185">Reference proteome</keyword>
<dbReference type="SMART" id="SM01055">
    <property type="entry name" value="Cadherin_pro"/>
    <property type="match status" value="1"/>
</dbReference>
<evidence type="ECO:0000256" key="4">
    <source>
        <dbReference type="SAM" id="MobiDB-lite"/>
    </source>
</evidence>
<dbReference type="CDD" id="cd11304">
    <property type="entry name" value="Cadherin_repeat"/>
    <property type="match status" value="3"/>
</dbReference>
<protein>
    <recommendedName>
        <fullName evidence="6">Cadherin prodomain domain-containing protein</fullName>
    </recommendedName>
</protein>
<organism evidence="7 8">
    <name type="scientific">Ramazzottius varieornatus</name>
    <name type="common">Water bear</name>
    <name type="synonym">Tardigrade</name>
    <dbReference type="NCBI Taxonomy" id="947166"/>
    <lineage>
        <taxon>Eukaryota</taxon>
        <taxon>Metazoa</taxon>
        <taxon>Ecdysozoa</taxon>
        <taxon>Tardigrada</taxon>
        <taxon>Eutardigrada</taxon>
        <taxon>Parachela</taxon>
        <taxon>Hypsibioidea</taxon>
        <taxon>Ramazzottiidae</taxon>
        <taxon>Ramazzottius</taxon>
    </lineage>
</organism>
<dbReference type="Proteomes" id="UP000186922">
    <property type="component" value="Unassembled WGS sequence"/>
</dbReference>
<proteinExistence type="predicted"/>
<evidence type="ECO:0000256" key="1">
    <source>
        <dbReference type="ARBA" id="ARBA00004236"/>
    </source>
</evidence>
<keyword evidence="2" id="KW-0472">Membrane</keyword>
<comment type="subcellular location">
    <subcellularLocation>
        <location evidence="1">Cell membrane</location>
    </subcellularLocation>
</comment>
<name>A0A1D1VW19_RAMVA</name>
<accession>A0A1D1VW19</accession>
<evidence type="ECO:0000256" key="3">
    <source>
        <dbReference type="ARBA" id="ARBA00023180"/>
    </source>
</evidence>
<feature type="region of interest" description="Disordered" evidence="4">
    <location>
        <begin position="818"/>
        <end position="842"/>
    </location>
</feature>
<dbReference type="InterPro" id="IPR014868">
    <property type="entry name" value="Cadherin_pro_dom"/>
</dbReference>
<feature type="compositionally biased region" description="Low complexity" evidence="4">
    <location>
        <begin position="824"/>
        <end position="841"/>
    </location>
</feature>
<gene>
    <name evidence="7" type="primary">RvY_15757-1</name>
    <name evidence="7" type="synonym">RvY_15757.1</name>
    <name evidence="7" type="ORF">RvY_15757</name>
</gene>
<dbReference type="Pfam" id="PF08758">
    <property type="entry name" value="Cadherin_pro"/>
    <property type="match status" value="1"/>
</dbReference>
<sequence>MGRPNGLPPRTANLLTRTVSYYSLLLLLFQGCTGQLVLMDFADGTTNATTPFSFPVMTETCGDAFNKYVTLPFNARENQEVGRLVDYDGGPGWGPFSIIGGNEQGHFRIDHEGKVRILVPFFDPSATEFNLRLASMNGNLMCTVKIAIKLAGNLSASDAVPLNHTLEDNMIFQSELRTSIVPSTIATTAATTTRLLTTLNSTSTTAVMPNASHSMANIMSSTSTKSLLDDDSFRVDEILMDKNSSRKQGAFFPGGAVFPLGPRCTDPFMTVAVPSDTPVNTPIAKVTATYQLDTPIQYTTTDVVFDRFRVDPFTGIVYLGPEALTARNRLPGRIIPQTRSALEFRVRATVPSGQYCETVIRVNVVGSDNTLSPTPGRQPPVFTSQYQAFTVSNCEPGSPIGRVEARGNSPGDRIQYVIDNPSSEVYVDLDSGVLRVGNLVPEPRVRQVIVRAIDSYGSSTTLPVTVDFHCRGSPSFPIGQLVFEQPVYQFMVTICNVGTPVGVVRLIGSPGGVEYSLTAWQEFTIDPNGLIQLRAFQPSDNPERRFAVFASDPYGNRGQVPVTVLLQCGLPPGVFPPGPGGLGGFPPNPSPFQPSNIIDNRPLGQPGQNLLGVNPDLFDPRGTANSQPAGGAGPFGPGPQGFPEPFNGNLGSNLNSGFPAPNGPFPPNSPPNGNNSPLNGFPPSFENRPGIFPGNNLGPPPPPPGFPGGPGFGPSGPGFGPGPFQPMPFPNRDLPQNSLSSQPDRVSQTFSFELPPLVDPITKQVSTDHSSRPRPSRPLMLGDPNNLNHLEDIAARLINHTDIEDPNNLRSVSTIAPKQLQVHPTKQPSSTNSPPQSNDQQIPMTVKTSILFPHRMVVQPPMFLQQSSQNAFHSRQLNFPGPQDFSPLMFGPPFPQLSAGSERQVRELFGGPGSLFETPFMGQRNFPRQEQNFGARPINQDGTGSSDELQVPSRQMPFQGSSSSGLPEPIPGVDANGQKSDDAFLMSPPGFGGPMGMSVPGSFPGPPPGPPVMFPFELPGRNIAGPPGMTQFTHFPAPLPQQLQPSFPIASGPSFGPFGPAGPDVGRMPDFTMRLPHTAGQTPPIFVTPLCAPPNTNFIGRVKAVAPDPMDRVTYFMYSSGGSDLFFVNEINGEIRSRTALTIGTYVFDVAARDFSGRTAIMKLEVAITPSCSRPQMMDFQPDGSRFPSRALSPSRNLGLGPRFGQDLYDFTIPSVLTSSTRIGQVQAVSDMGNIVRYSVSPSDDFRIDADGNIFAAKPVRTAQKMMVTAMDSTGRGTSASVNIAPSSTRPGSKPCDEARVSRDDTIAGNITHTFTKASQQSKPLVNINGPTTITVDTPLGGNFPPVLLARTILGEYIVTGGSGTYRWLNSEEA</sequence>
<feature type="compositionally biased region" description="Polar residues" evidence="4">
    <location>
        <begin position="940"/>
        <end position="965"/>
    </location>
</feature>
<evidence type="ECO:0000313" key="7">
    <source>
        <dbReference type="EMBL" id="GAV05660.1"/>
    </source>
</evidence>
<dbReference type="GO" id="GO:0005509">
    <property type="term" value="F:calcium ion binding"/>
    <property type="evidence" value="ECO:0007669"/>
    <property type="project" value="InterPro"/>
</dbReference>
<feature type="compositionally biased region" description="Pro residues" evidence="4">
    <location>
        <begin position="698"/>
        <end position="707"/>
    </location>
</feature>
<evidence type="ECO:0000259" key="6">
    <source>
        <dbReference type="SMART" id="SM01055"/>
    </source>
</evidence>
<feature type="compositionally biased region" description="Low complexity" evidence="4">
    <location>
        <begin position="671"/>
        <end position="697"/>
    </location>
</feature>
<reference evidence="7 8" key="1">
    <citation type="journal article" date="2016" name="Nat. Commun.">
        <title>Extremotolerant tardigrade genome and improved radiotolerance of human cultured cells by tardigrade-unique protein.</title>
        <authorList>
            <person name="Hashimoto T."/>
            <person name="Horikawa D.D."/>
            <person name="Saito Y."/>
            <person name="Kuwahara H."/>
            <person name="Kozuka-Hata H."/>
            <person name="Shin-I T."/>
            <person name="Minakuchi Y."/>
            <person name="Ohishi K."/>
            <person name="Motoyama A."/>
            <person name="Aizu T."/>
            <person name="Enomoto A."/>
            <person name="Kondo K."/>
            <person name="Tanaka S."/>
            <person name="Hara Y."/>
            <person name="Koshikawa S."/>
            <person name="Sagara H."/>
            <person name="Miura T."/>
            <person name="Yokobori S."/>
            <person name="Miyagawa K."/>
            <person name="Suzuki Y."/>
            <person name="Kubo T."/>
            <person name="Oyama M."/>
            <person name="Kohara Y."/>
            <person name="Fujiyama A."/>
            <person name="Arakawa K."/>
            <person name="Katayama T."/>
            <person name="Toyoda A."/>
            <person name="Kunieda T."/>
        </authorList>
    </citation>
    <scope>NUCLEOTIDE SEQUENCE [LARGE SCALE GENOMIC DNA]</scope>
    <source>
        <strain evidence="7 8">YOKOZUNA-1</strain>
    </source>
</reference>
<dbReference type="InterPro" id="IPR015919">
    <property type="entry name" value="Cadherin-like_sf"/>
</dbReference>
<feature type="compositionally biased region" description="Pro residues" evidence="4">
    <location>
        <begin position="661"/>
        <end position="670"/>
    </location>
</feature>
<feature type="compositionally biased region" description="Polar residues" evidence="4">
    <location>
        <begin position="734"/>
        <end position="751"/>
    </location>
</feature>
<feature type="chain" id="PRO_5008898916" description="Cadherin prodomain domain-containing protein" evidence="5">
    <location>
        <begin position="35"/>
        <end position="1374"/>
    </location>
</feature>